<dbReference type="EMBL" id="NIDN02000094">
    <property type="protein sequence ID" value="RLL96950.1"/>
    <property type="molecule type" value="Genomic_DNA"/>
</dbReference>
<dbReference type="Pfam" id="PF11991">
    <property type="entry name" value="Trp_DMAT"/>
    <property type="match status" value="1"/>
</dbReference>
<evidence type="ECO:0000256" key="1">
    <source>
        <dbReference type="ARBA" id="ARBA00010209"/>
    </source>
</evidence>
<keyword evidence="2" id="KW-0808">Transferase</keyword>
<dbReference type="CDD" id="cd13929">
    <property type="entry name" value="PT-DMATS_CymD"/>
    <property type="match status" value="1"/>
</dbReference>
<evidence type="ECO:0000256" key="2">
    <source>
        <dbReference type="ARBA" id="ARBA00022679"/>
    </source>
</evidence>
<comment type="similarity">
    <text evidence="1">Belongs to the tryptophan dimethylallyltransferase family.</text>
</comment>
<protein>
    <recommendedName>
        <fullName evidence="7">Dimethylallyl tryptophan synthase</fullName>
    </recommendedName>
</protein>
<dbReference type="GO" id="GO:0009820">
    <property type="term" value="P:alkaloid metabolic process"/>
    <property type="evidence" value="ECO:0007669"/>
    <property type="project" value="InterPro"/>
</dbReference>
<dbReference type="AlphaFoldDB" id="A0A229YFX6"/>
<dbReference type="NCBIfam" id="TIGR03429">
    <property type="entry name" value="arom_pren_DMATS"/>
    <property type="match status" value="1"/>
</dbReference>
<dbReference type="PANTHER" id="PTHR40627:SF3">
    <property type="entry name" value="PRENYLTRANSFERASE ASQH2-RELATED"/>
    <property type="match status" value="1"/>
</dbReference>
<feature type="binding site" evidence="3">
    <location>
        <position position="275"/>
    </location>
    <ligand>
        <name>dimethylallyl diphosphate</name>
        <dbReference type="ChEBI" id="CHEBI:57623"/>
    </ligand>
</feature>
<sequence length="401" mass="45497">MGFSSSEYAGKPEFDLNPKDNEESTSKSSAAYDSLSKYITFPTLGQCDWWRKAGPTLGKLLRDAKYDLCQQFQYLYLFGMHIIPMLGPFPTDRPGLYRSVLGGLGSLEFSQNFTQSQRTVRIAFEPTSHAASTGEDPCNRRMVNEALSRLKSLSPQMDLQLYYQLITELTLTDEEERILSNRNELETQPGKTQSILALDLKGGDIAVKLYLYPGLKSAATGAPILQIVFNSVRKVDHKGAFSDSLALIEDFLRTAPPSISVHFLSCDLVALRNMRFKIYIAEFQVDFKRITDIWTLGGKLQDQETLTGLRMLRELWEALKIPEGKRSQVERPTMPGDPPHLLPLLFNFEIQPHKPLPQLKVYFPLTGINDMTIATSLTQLFSRWEWSEPAQCYSRDLASYR</sequence>
<feature type="binding site" evidence="3">
    <location>
        <position position="277"/>
    </location>
    <ligand>
        <name>dimethylallyl diphosphate</name>
        <dbReference type="ChEBI" id="CHEBI:57623"/>
    </ligand>
</feature>
<name>A0A229YFX6_9EURO</name>
<feature type="compositionally biased region" description="Basic and acidic residues" evidence="4">
    <location>
        <begin position="10"/>
        <end position="25"/>
    </location>
</feature>
<feature type="binding site" evidence="3">
    <location>
        <position position="208"/>
    </location>
    <ligand>
        <name>dimethylallyl diphosphate</name>
        <dbReference type="ChEBI" id="CHEBI:57623"/>
    </ligand>
</feature>
<feature type="binding site" evidence="3">
    <location>
        <position position="279"/>
    </location>
    <ligand>
        <name>dimethylallyl diphosphate</name>
        <dbReference type="ChEBI" id="CHEBI:57623"/>
    </ligand>
</feature>
<gene>
    <name evidence="5" type="ORF">CFD26_106624</name>
</gene>
<dbReference type="PANTHER" id="PTHR40627">
    <property type="entry name" value="INDOLE PRENYLTRANSFERASE TDIB-RELATED"/>
    <property type="match status" value="1"/>
</dbReference>
<reference evidence="5 6" key="1">
    <citation type="submission" date="2018-08" db="EMBL/GenBank/DDBJ databases">
        <title>Draft genome sequences of two Aspergillus turcosus clinical strains isolated from bronchoalveolar lavage fluid: one azole-susceptible and the other azole-resistant.</title>
        <authorList>
            <person name="Parent-Michaud M."/>
            <person name="Dufresne P.J."/>
            <person name="Fournier E."/>
            <person name="Martineau C."/>
            <person name="Moreira S."/>
            <person name="Perkins V."/>
            <person name="De Repentigny L."/>
            <person name="Dufresne S.F."/>
        </authorList>
    </citation>
    <scope>NUCLEOTIDE SEQUENCE [LARGE SCALE GENOMIC DNA]</scope>
    <source>
        <strain evidence="5">HMR AF 1038</strain>
    </source>
</reference>
<evidence type="ECO:0008006" key="7">
    <source>
        <dbReference type="Google" id="ProtNLM"/>
    </source>
</evidence>
<organism evidence="5 6">
    <name type="scientific">Aspergillus turcosus</name>
    <dbReference type="NCBI Taxonomy" id="1245748"/>
    <lineage>
        <taxon>Eukaryota</taxon>
        <taxon>Fungi</taxon>
        <taxon>Dikarya</taxon>
        <taxon>Ascomycota</taxon>
        <taxon>Pezizomycotina</taxon>
        <taxon>Eurotiomycetes</taxon>
        <taxon>Eurotiomycetidae</taxon>
        <taxon>Eurotiales</taxon>
        <taxon>Aspergillaceae</taxon>
        <taxon>Aspergillus</taxon>
        <taxon>Aspergillus subgen. Fumigati</taxon>
    </lineage>
</organism>
<feature type="binding site" evidence="3">
    <location>
        <position position="212"/>
    </location>
    <ligand>
        <name>L-tryptophan</name>
        <dbReference type="ChEBI" id="CHEBI:57912"/>
    </ligand>
</feature>
<dbReference type="PIRSF" id="PIRSF000509">
    <property type="entry name" value="Trp_DMAT"/>
    <property type="match status" value="1"/>
</dbReference>
<feature type="binding site" evidence="3">
    <location>
        <position position="210"/>
    </location>
    <ligand>
        <name>dimethylallyl diphosphate</name>
        <dbReference type="ChEBI" id="CHEBI:57623"/>
    </ligand>
</feature>
<evidence type="ECO:0000313" key="6">
    <source>
        <dbReference type="Proteomes" id="UP000215289"/>
    </source>
</evidence>
<comment type="caution">
    <text evidence="5">The sequence shown here is derived from an EMBL/GenBank/DDBJ whole genome shotgun (WGS) entry which is preliminary data.</text>
</comment>
<dbReference type="SFLD" id="SFLDS00036">
    <property type="entry name" value="Aromatic_Prenyltransferase"/>
    <property type="match status" value="1"/>
</dbReference>
<dbReference type="GO" id="GO:0016765">
    <property type="term" value="F:transferase activity, transferring alkyl or aryl (other than methyl) groups"/>
    <property type="evidence" value="ECO:0007669"/>
    <property type="project" value="InterPro"/>
</dbReference>
<dbReference type="InterPro" id="IPR012148">
    <property type="entry name" value="ABBA_DMATS-like"/>
</dbReference>
<feature type="region of interest" description="Disordered" evidence="4">
    <location>
        <begin position="1"/>
        <end position="27"/>
    </location>
</feature>
<evidence type="ECO:0000256" key="4">
    <source>
        <dbReference type="SAM" id="MobiDB-lite"/>
    </source>
</evidence>
<evidence type="ECO:0000256" key="3">
    <source>
        <dbReference type="PIRSR" id="PIRSR000509-1"/>
    </source>
</evidence>
<feature type="binding site" evidence="3">
    <location>
        <begin position="100"/>
        <end position="101"/>
    </location>
    <ligand>
        <name>L-tryptophan</name>
        <dbReference type="ChEBI" id="CHEBI:57912"/>
    </ligand>
</feature>
<dbReference type="InterPro" id="IPR033964">
    <property type="entry name" value="ABBA"/>
</dbReference>
<keyword evidence="6" id="KW-1185">Reference proteome</keyword>
<feature type="binding site" evidence="3">
    <location>
        <position position="362"/>
    </location>
    <ligand>
        <name>dimethylallyl diphosphate</name>
        <dbReference type="ChEBI" id="CHEBI:57623"/>
    </ligand>
</feature>
<dbReference type="Proteomes" id="UP000215289">
    <property type="component" value="Unassembled WGS sequence"/>
</dbReference>
<dbReference type="OrthoDB" id="5392033at2759"/>
<feature type="binding site" evidence="3">
    <location>
        <position position="108"/>
    </location>
    <ligand>
        <name>L-tryptophan</name>
        <dbReference type="ChEBI" id="CHEBI:57912"/>
    </ligand>
</feature>
<accession>A0A229YFX6</accession>
<dbReference type="InterPro" id="IPR017795">
    <property type="entry name" value="ABBA_NscD-like"/>
</dbReference>
<evidence type="ECO:0000313" key="5">
    <source>
        <dbReference type="EMBL" id="RLL96950.1"/>
    </source>
</evidence>
<proteinExistence type="inferred from homology"/>
<feature type="binding site" evidence="3">
    <location>
        <position position="121"/>
    </location>
    <ligand>
        <name>dimethylallyl diphosphate</name>
        <dbReference type="ChEBI" id="CHEBI:57623"/>
    </ligand>
</feature>